<dbReference type="GO" id="GO:0046872">
    <property type="term" value="F:metal ion binding"/>
    <property type="evidence" value="ECO:0007669"/>
    <property type="project" value="UniProtKB-KW"/>
</dbReference>
<dbReference type="GO" id="GO:0005737">
    <property type="term" value="C:cytoplasm"/>
    <property type="evidence" value="ECO:0007669"/>
    <property type="project" value="TreeGrafter"/>
</dbReference>
<feature type="domain" description="TauD/TfdA-like" evidence="8">
    <location>
        <begin position="66"/>
        <end position="321"/>
    </location>
</feature>
<evidence type="ECO:0000256" key="3">
    <source>
        <dbReference type="ARBA" id="ARBA00022723"/>
    </source>
</evidence>
<evidence type="ECO:0000313" key="10">
    <source>
        <dbReference type="Proteomes" id="UP001147695"/>
    </source>
</evidence>
<evidence type="ECO:0000256" key="4">
    <source>
        <dbReference type="ARBA" id="ARBA00022964"/>
    </source>
</evidence>
<keyword evidence="3" id="KW-0479">Metal-binding</keyword>
<dbReference type="SUPFAM" id="SSF51197">
    <property type="entry name" value="Clavaminate synthase-like"/>
    <property type="match status" value="1"/>
</dbReference>
<dbReference type="PANTHER" id="PTHR30468">
    <property type="entry name" value="ALPHA-KETOGLUTARATE-DEPENDENT SULFONATE DIOXYGENASE"/>
    <property type="match status" value="1"/>
</dbReference>
<comment type="similarity">
    <text evidence="2">Belongs to the TfdA dioxygenase family.</text>
</comment>
<protein>
    <recommendedName>
        <fullName evidence="8">TauD/TfdA-like domain-containing protein</fullName>
    </recommendedName>
</protein>
<reference evidence="9" key="2">
    <citation type="journal article" date="2023" name="IMA Fungus">
        <title>Comparative genomic study of the Penicillium genus elucidates a diverse pangenome and 15 lateral gene transfer events.</title>
        <authorList>
            <person name="Petersen C."/>
            <person name="Sorensen T."/>
            <person name="Nielsen M.R."/>
            <person name="Sondergaard T.E."/>
            <person name="Sorensen J.L."/>
            <person name="Fitzpatrick D.A."/>
            <person name="Frisvad J.C."/>
            <person name="Nielsen K.L."/>
        </authorList>
    </citation>
    <scope>NUCLEOTIDE SEQUENCE</scope>
    <source>
        <strain evidence="9">IBT 35673</strain>
    </source>
</reference>
<feature type="compositionally biased region" description="Basic and acidic residues" evidence="7">
    <location>
        <begin position="338"/>
        <end position="358"/>
    </location>
</feature>
<gene>
    <name evidence="9" type="ORF">N7452_003189</name>
</gene>
<proteinExistence type="inferred from homology"/>
<dbReference type="EMBL" id="JAPZBQ010000002">
    <property type="protein sequence ID" value="KAJ5345185.1"/>
    <property type="molecule type" value="Genomic_DNA"/>
</dbReference>
<evidence type="ECO:0000256" key="7">
    <source>
        <dbReference type="SAM" id="MobiDB-lite"/>
    </source>
</evidence>
<comment type="cofactor">
    <cofactor evidence="1">
        <name>Fe(2+)</name>
        <dbReference type="ChEBI" id="CHEBI:29033"/>
    </cofactor>
</comment>
<evidence type="ECO:0000256" key="5">
    <source>
        <dbReference type="ARBA" id="ARBA00023002"/>
    </source>
</evidence>
<evidence type="ECO:0000256" key="6">
    <source>
        <dbReference type="ARBA" id="ARBA00023004"/>
    </source>
</evidence>
<dbReference type="InterPro" id="IPR042098">
    <property type="entry name" value="TauD-like_sf"/>
</dbReference>
<keyword evidence="6" id="KW-0408">Iron</keyword>
<feature type="region of interest" description="Disordered" evidence="7">
    <location>
        <begin position="329"/>
        <end position="358"/>
    </location>
</feature>
<evidence type="ECO:0000256" key="1">
    <source>
        <dbReference type="ARBA" id="ARBA00001954"/>
    </source>
</evidence>
<dbReference type="InterPro" id="IPR003819">
    <property type="entry name" value="TauD/TfdA-like"/>
</dbReference>
<keyword evidence="5" id="KW-0560">Oxidoreductase</keyword>
<evidence type="ECO:0000256" key="2">
    <source>
        <dbReference type="ARBA" id="ARBA00005896"/>
    </source>
</evidence>
<keyword evidence="4" id="KW-0223">Dioxygenase</keyword>
<name>A0A9W9QT03_PENBR</name>
<dbReference type="Gene3D" id="3.60.130.10">
    <property type="entry name" value="Clavaminate synthase-like"/>
    <property type="match status" value="1"/>
</dbReference>
<dbReference type="Pfam" id="PF02668">
    <property type="entry name" value="TauD"/>
    <property type="match status" value="1"/>
</dbReference>
<dbReference type="Proteomes" id="UP001147695">
    <property type="component" value="Unassembled WGS sequence"/>
</dbReference>
<dbReference type="GO" id="GO:0016706">
    <property type="term" value="F:2-oxoglutarate-dependent dioxygenase activity"/>
    <property type="evidence" value="ECO:0007669"/>
    <property type="project" value="TreeGrafter"/>
</dbReference>
<accession>A0A9W9QT03</accession>
<dbReference type="InterPro" id="IPR051323">
    <property type="entry name" value="AtsK-like"/>
</dbReference>
<sequence>MAHLESRKHISTDSGFPITLHPHFNEKITSHIPPEPLRTPITPPPDRALFADPEKKALFTVAKRVDLTESIGTVLEGVQLSQLNETQLDELALLVNERGVVFFRDQDLTTAKQVELFQHYGILDRHPAQKDQKFVSIQGSREDHREILSYTPWPSGDFHADTSFEINPPSYSLLRMEEHPEVGGDTAWVSQYGLYDALSNAYKRFLDGLHAVHTSRLQYDTIIDLWGAGPNRPPIDTHHPAVRTHPVTKLKALNVNPGFVTGFAELKKLESDKILDFLAYHIHSADDHSVRWKWAVGSVAMWDNRCTLHRVIPGTYKGTRRGIRTTVFGERPSFDPASESRAERVLREESEHEGKNSV</sequence>
<evidence type="ECO:0000259" key="8">
    <source>
        <dbReference type="Pfam" id="PF02668"/>
    </source>
</evidence>
<reference evidence="9" key="1">
    <citation type="submission" date="2022-12" db="EMBL/GenBank/DDBJ databases">
        <authorList>
            <person name="Petersen C."/>
        </authorList>
    </citation>
    <scope>NUCLEOTIDE SEQUENCE</scope>
    <source>
        <strain evidence="9">IBT 35673</strain>
    </source>
</reference>
<dbReference type="AlphaFoldDB" id="A0A9W9QT03"/>
<dbReference type="PANTHER" id="PTHR30468:SF31">
    <property type="entry name" value="ALPHA-KETOGLUTARATE-DEPENDENT SULFONATE DIOXYGENASE-RELATED"/>
    <property type="match status" value="1"/>
</dbReference>
<evidence type="ECO:0000313" key="9">
    <source>
        <dbReference type="EMBL" id="KAJ5345185.1"/>
    </source>
</evidence>
<organism evidence="9 10">
    <name type="scientific">Penicillium brevicompactum</name>
    <dbReference type="NCBI Taxonomy" id="5074"/>
    <lineage>
        <taxon>Eukaryota</taxon>
        <taxon>Fungi</taxon>
        <taxon>Dikarya</taxon>
        <taxon>Ascomycota</taxon>
        <taxon>Pezizomycotina</taxon>
        <taxon>Eurotiomycetes</taxon>
        <taxon>Eurotiomycetidae</taxon>
        <taxon>Eurotiales</taxon>
        <taxon>Aspergillaceae</taxon>
        <taxon>Penicillium</taxon>
    </lineage>
</organism>
<comment type="caution">
    <text evidence="9">The sequence shown here is derived from an EMBL/GenBank/DDBJ whole genome shotgun (WGS) entry which is preliminary data.</text>
</comment>